<dbReference type="InterPro" id="IPR006342">
    <property type="entry name" value="FkbM_mtfrase"/>
</dbReference>
<dbReference type="PANTHER" id="PTHR36973">
    <property type="entry name" value="SLL1456 PROTEIN-RELATED"/>
    <property type="match status" value="1"/>
</dbReference>
<keyword evidence="3" id="KW-1185">Reference proteome</keyword>
<dbReference type="GO" id="GO:0008171">
    <property type="term" value="F:O-methyltransferase activity"/>
    <property type="evidence" value="ECO:0007669"/>
    <property type="project" value="TreeGrafter"/>
</dbReference>
<accession>A0A367Q630</accession>
<comment type="caution">
    <text evidence="2">The sequence shown here is derived from an EMBL/GenBank/DDBJ whole genome shotgun (WGS) entry which is preliminary data.</text>
</comment>
<reference evidence="2" key="1">
    <citation type="submission" date="2016-04" db="EMBL/GenBank/DDBJ databases">
        <authorList>
            <person name="Tabuchi Yagui T.R."/>
        </authorList>
    </citation>
    <scope>NUCLEOTIDE SEQUENCE [LARGE SCALE GENOMIC DNA]</scope>
    <source>
        <strain evidence="2">NIES-26</strain>
    </source>
</reference>
<dbReference type="InterPro" id="IPR053188">
    <property type="entry name" value="FkbM_Methyltransferase"/>
</dbReference>
<evidence type="ECO:0000313" key="2">
    <source>
        <dbReference type="EMBL" id="RCJ18733.1"/>
    </source>
</evidence>
<sequence length="236" mass="27302">MYDFFQGLPPVSYSGISKKLIQECVGKPDPTILEIGCNDGSHTLWFLQIFKNPKVYCFEPDPRAATRFKQKVGQHPNLQLFEIALSDRNGEIEFYQSGGHKNEQEAEMMPDGWDLSGSIRKPKDHLVSHPWIKFDRAITVKTVTLDDWCEEHEIESIDFIWMDVQGAELDIFRGGKKALKKTRFLYTEYSYREIYEGQATIGKLLKYLNNFQILVRYPGDVLLTNKQLEFAPNKAL</sequence>
<evidence type="ECO:0000313" key="3">
    <source>
        <dbReference type="Proteomes" id="UP000252107"/>
    </source>
</evidence>
<dbReference type="SUPFAM" id="SSF53335">
    <property type="entry name" value="S-adenosyl-L-methionine-dependent methyltransferases"/>
    <property type="match status" value="1"/>
</dbReference>
<dbReference type="Pfam" id="PF05050">
    <property type="entry name" value="Methyltransf_21"/>
    <property type="match status" value="1"/>
</dbReference>
<dbReference type="EMBL" id="LXQD01000345">
    <property type="protein sequence ID" value="RCJ18733.1"/>
    <property type="molecule type" value="Genomic_DNA"/>
</dbReference>
<proteinExistence type="predicted"/>
<dbReference type="PANTHER" id="PTHR36973:SF4">
    <property type="entry name" value="NODULATION PROTEIN"/>
    <property type="match status" value="1"/>
</dbReference>
<dbReference type="NCBIfam" id="TIGR01444">
    <property type="entry name" value="fkbM_fam"/>
    <property type="match status" value="1"/>
</dbReference>
<dbReference type="Gene3D" id="3.40.50.150">
    <property type="entry name" value="Vaccinia Virus protein VP39"/>
    <property type="match status" value="1"/>
</dbReference>
<evidence type="ECO:0000259" key="1">
    <source>
        <dbReference type="Pfam" id="PF05050"/>
    </source>
</evidence>
<dbReference type="Proteomes" id="UP000252107">
    <property type="component" value="Unassembled WGS sequence"/>
</dbReference>
<feature type="domain" description="Methyltransferase FkbM" evidence="1">
    <location>
        <begin position="35"/>
        <end position="210"/>
    </location>
</feature>
<dbReference type="AlphaFoldDB" id="A0A367Q630"/>
<gene>
    <name evidence="2" type="ORF">A6770_32595</name>
</gene>
<name>A0A367Q630_9NOSO</name>
<protein>
    <recommendedName>
        <fullName evidence="1">Methyltransferase FkbM domain-containing protein</fullName>
    </recommendedName>
</protein>
<dbReference type="InterPro" id="IPR029063">
    <property type="entry name" value="SAM-dependent_MTases_sf"/>
</dbReference>
<organism evidence="2 3">
    <name type="scientific">Nostoc minutum NIES-26</name>
    <dbReference type="NCBI Taxonomy" id="1844469"/>
    <lineage>
        <taxon>Bacteria</taxon>
        <taxon>Bacillati</taxon>
        <taxon>Cyanobacteriota</taxon>
        <taxon>Cyanophyceae</taxon>
        <taxon>Nostocales</taxon>
        <taxon>Nostocaceae</taxon>
        <taxon>Nostoc</taxon>
    </lineage>
</organism>